<dbReference type="SUPFAM" id="SSF51604">
    <property type="entry name" value="Enolase C-terminal domain-like"/>
    <property type="match status" value="1"/>
</dbReference>
<reference evidence="3 4" key="1">
    <citation type="submission" date="2015-11" db="EMBL/GenBank/DDBJ databases">
        <title>Ensifer anhuiense sp. nov., an effective nitrogen fixation bacterium with Glycine soja.</title>
        <authorList>
            <person name="Yan H."/>
            <person name="Chen W."/>
        </authorList>
    </citation>
    <scope>NUCLEOTIDE SEQUENCE [LARGE SCALE GENOMIC DNA]</scope>
    <source>
        <strain evidence="3 4">LMG 7837</strain>
    </source>
</reference>
<dbReference type="AlphaFoldDB" id="A0A178YRM9"/>
<evidence type="ECO:0000313" key="3">
    <source>
        <dbReference type="EMBL" id="OAP50179.1"/>
    </source>
</evidence>
<evidence type="ECO:0000256" key="1">
    <source>
        <dbReference type="ARBA" id="ARBA00023239"/>
    </source>
</evidence>
<dbReference type="InterPro" id="IPR018110">
    <property type="entry name" value="Mandel_Rmase/mucon_lact_enz_CS"/>
</dbReference>
<dbReference type="EMBL" id="LNQB01000043">
    <property type="protein sequence ID" value="OAP50179.1"/>
    <property type="molecule type" value="Genomic_DNA"/>
</dbReference>
<protein>
    <submittedName>
        <fullName evidence="3">Dehydratase</fullName>
    </submittedName>
</protein>
<organism evidence="3 4">
    <name type="scientific">Sinorhizobium saheli</name>
    <dbReference type="NCBI Taxonomy" id="36856"/>
    <lineage>
        <taxon>Bacteria</taxon>
        <taxon>Pseudomonadati</taxon>
        <taxon>Pseudomonadota</taxon>
        <taxon>Alphaproteobacteria</taxon>
        <taxon>Hyphomicrobiales</taxon>
        <taxon>Rhizobiaceae</taxon>
        <taxon>Sinorhizobium/Ensifer group</taxon>
        <taxon>Sinorhizobium</taxon>
    </lineage>
</organism>
<dbReference type="CDD" id="cd03316">
    <property type="entry name" value="MR_like"/>
    <property type="match status" value="1"/>
</dbReference>
<dbReference type="Pfam" id="PF02746">
    <property type="entry name" value="MR_MLE_N"/>
    <property type="match status" value="1"/>
</dbReference>
<sequence length="388" mass="42320">MRVTNVRAYRIPTGGVRPVLVEIVTDEGLTGWGEAAVAYGLGARGAAGMIADYAPRVIGADPAYPRHVYHDIYDNSFWTKGGGAIAFAAVSAIDQALWDIKAKSLGVPVYELFGGAFAKAAPVYANGWNYHCNDAIEWAKAAERPLRDGYKMLKSYPFATQLPGRTLTHVQRRALSPEEFTRAVDRVRLLKEVVGNDAELLIDLSGGINNDQLLRFLDVCEELKVSWVEEPFDAFNLTGLKNLVGRYKFPIAAGERVYTRNGFKNLLETGAIDVVMPDVGNCGGVFELIQIAAMAEAYNARVSPHNCASTLCTAASLQVWAACANAMPLEIYPYLPESKGYVQVLKNAPEDRIKNGFLEVTSDAGMGAVVDTAKLEPYCCFDYLKETA</sequence>
<dbReference type="PROSITE" id="PS00908">
    <property type="entry name" value="MR_MLE_1"/>
    <property type="match status" value="1"/>
</dbReference>
<keyword evidence="4" id="KW-1185">Reference proteome</keyword>
<evidence type="ECO:0000313" key="4">
    <source>
        <dbReference type="Proteomes" id="UP000078507"/>
    </source>
</evidence>
<dbReference type="PANTHER" id="PTHR48080:SF2">
    <property type="entry name" value="D-GALACTONATE DEHYDRATASE"/>
    <property type="match status" value="1"/>
</dbReference>
<dbReference type="SFLD" id="SFLDG00179">
    <property type="entry name" value="mandelate_racemase"/>
    <property type="match status" value="1"/>
</dbReference>
<feature type="domain" description="Mandelate racemase/muconate lactonizing enzyme C-terminal" evidence="2">
    <location>
        <begin position="135"/>
        <end position="250"/>
    </location>
</feature>
<proteinExistence type="predicted"/>
<evidence type="ECO:0000259" key="2">
    <source>
        <dbReference type="SMART" id="SM00922"/>
    </source>
</evidence>
<dbReference type="OrthoDB" id="9802699at2"/>
<dbReference type="Gene3D" id="3.30.390.10">
    <property type="entry name" value="Enolase-like, N-terminal domain"/>
    <property type="match status" value="1"/>
</dbReference>
<dbReference type="Pfam" id="PF13378">
    <property type="entry name" value="MR_MLE_C"/>
    <property type="match status" value="1"/>
</dbReference>
<dbReference type="SFLD" id="SFLDS00001">
    <property type="entry name" value="Enolase"/>
    <property type="match status" value="1"/>
</dbReference>
<keyword evidence="1" id="KW-0456">Lyase</keyword>
<dbReference type="SMART" id="SM00922">
    <property type="entry name" value="MR_MLE"/>
    <property type="match status" value="1"/>
</dbReference>
<dbReference type="Gene3D" id="3.20.20.120">
    <property type="entry name" value="Enolase-like C-terminal domain"/>
    <property type="match status" value="1"/>
</dbReference>
<accession>A0A178YRM9</accession>
<dbReference type="InterPro" id="IPR036849">
    <property type="entry name" value="Enolase-like_C_sf"/>
</dbReference>
<name>A0A178YRM9_SINSA</name>
<dbReference type="SUPFAM" id="SSF54826">
    <property type="entry name" value="Enolase N-terminal domain-like"/>
    <property type="match status" value="1"/>
</dbReference>
<dbReference type="STRING" id="36856.ATB98_24550"/>
<dbReference type="GO" id="GO:0000287">
    <property type="term" value="F:magnesium ion binding"/>
    <property type="evidence" value="ECO:0007669"/>
    <property type="project" value="UniProtKB-ARBA"/>
</dbReference>
<dbReference type="InterPro" id="IPR034593">
    <property type="entry name" value="DgoD-like"/>
</dbReference>
<dbReference type="InterPro" id="IPR013342">
    <property type="entry name" value="Mandelate_racemase_C"/>
</dbReference>
<gene>
    <name evidence="3" type="ORF">ATB98_24550</name>
</gene>
<dbReference type="InterPro" id="IPR013341">
    <property type="entry name" value="Mandelate_racemase_N_dom"/>
</dbReference>
<dbReference type="GO" id="GO:0016829">
    <property type="term" value="F:lyase activity"/>
    <property type="evidence" value="ECO:0007669"/>
    <property type="project" value="UniProtKB-KW"/>
</dbReference>
<comment type="caution">
    <text evidence="3">The sequence shown here is derived from an EMBL/GenBank/DDBJ whole genome shotgun (WGS) entry which is preliminary data.</text>
</comment>
<dbReference type="PANTHER" id="PTHR48080">
    <property type="entry name" value="D-GALACTONATE DEHYDRATASE-RELATED"/>
    <property type="match status" value="1"/>
</dbReference>
<dbReference type="RefSeq" id="WP_066868303.1">
    <property type="nucleotide sequence ID" value="NZ_LNQB01000043.1"/>
</dbReference>
<dbReference type="InterPro" id="IPR029017">
    <property type="entry name" value="Enolase-like_N"/>
</dbReference>
<dbReference type="InterPro" id="IPR029065">
    <property type="entry name" value="Enolase_C-like"/>
</dbReference>
<dbReference type="GO" id="GO:0009063">
    <property type="term" value="P:amino acid catabolic process"/>
    <property type="evidence" value="ECO:0007669"/>
    <property type="project" value="InterPro"/>
</dbReference>
<dbReference type="Proteomes" id="UP000078507">
    <property type="component" value="Unassembled WGS sequence"/>
</dbReference>